<reference evidence="1 2" key="1">
    <citation type="submission" date="2023-08" db="EMBL/GenBank/DDBJ databases">
        <authorList>
            <person name="Palmer J.M."/>
        </authorList>
    </citation>
    <scope>NUCLEOTIDE SEQUENCE [LARGE SCALE GENOMIC DNA]</scope>
    <source>
        <strain evidence="1 2">TWF481</strain>
    </source>
</reference>
<sequence>MKTIVLRPFKLPGSRSLDRNQGCDIMFTGVRGQDGTTTKVKKGSRLSAESLTKGPMGLRLHNCNDDEVILPKANGIVLMTMTRGYETFASNKAAAKGKSATKSPQTSDNGQAHQSLAHKISTTFARASAELLERVTTQVTVAKFWKPVKTLRLKEDTGYHRRQVVGIPQPE</sequence>
<gene>
    <name evidence="1" type="ORF">TWF481_003793</name>
</gene>
<comment type="caution">
    <text evidence="1">The sequence shown here is derived from an EMBL/GenBank/DDBJ whole genome shotgun (WGS) entry which is preliminary data.</text>
</comment>
<name>A0AAV9WJN9_9PEZI</name>
<evidence type="ECO:0000313" key="1">
    <source>
        <dbReference type="EMBL" id="KAK6509027.1"/>
    </source>
</evidence>
<accession>A0AAV9WJN9</accession>
<protein>
    <submittedName>
        <fullName evidence="1">Uncharacterized protein</fullName>
    </submittedName>
</protein>
<keyword evidence="2" id="KW-1185">Reference proteome</keyword>
<dbReference type="AlphaFoldDB" id="A0AAV9WJN9"/>
<organism evidence="1 2">
    <name type="scientific">Arthrobotrys musiformis</name>
    <dbReference type="NCBI Taxonomy" id="47236"/>
    <lineage>
        <taxon>Eukaryota</taxon>
        <taxon>Fungi</taxon>
        <taxon>Dikarya</taxon>
        <taxon>Ascomycota</taxon>
        <taxon>Pezizomycotina</taxon>
        <taxon>Orbiliomycetes</taxon>
        <taxon>Orbiliales</taxon>
        <taxon>Orbiliaceae</taxon>
        <taxon>Arthrobotrys</taxon>
    </lineage>
</organism>
<proteinExistence type="predicted"/>
<dbReference type="Proteomes" id="UP001370758">
    <property type="component" value="Unassembled WGS sequence"/>
</dbReference>
<dbReference type="EMBL" id="JAVHJL010000002">
    <property type="protein sequence ID" value="KAK6509027.1"/>
    <property type="molecule type" value="Genomic_DNA"/>
</dbReference>
<evidence type="ECO:0000313" key="2">
    <source>
        <dbReference type="Proteomes" id="UP001370758"/>
    </source>
</evidence>